<name>A0A3Q3J6N4_MONAL</name>
<evidence type="ECO:0000256" key="1">
    <source>
        <dbReference type="SAM" id="Phobius"/>
    </source>
</evidence>
<keyword evidence="1" id="KW-0812">Transmembrane</keyword>
<keyword evidence="1" id="KW-1133">Transmembrane helix</keyword>
<protein>
    <submittedName>
        <fullName evidence="3">Uncharacterized protein</fullName>
    </submittedName>
</protein>
<keyword evidence="2" id="KW-0732">Signal</keyword>
<dbReference type="Ensembl" id="ENSMALT00000009140.1">
    <property type="protein sequence ID" value="ENSMALP00000008952.1"/>
    <property type="gene ID" value="ENSMALG00000006386.1"/>
</dbReference>
<feature type="chain" id="PRO_5018721222" evidence="2">
    <location>
        <begin position="22"/>
        <end position="96"/>
    </location>
</feature>
<feature type="signal peptide" evidence="2">
    <location>
        <begin position="1"/>
        <end position="21"/>
    </location>
</feature>
<keyword evidence="4" id="KW-1185">Reference proteome</keyword>
<dbReference type="Proteomes" id="UP000261600">
    <property type="component" value="Unplaced"/>
</dbReference>
<reference evidence="3" key="1">
    <citation type="submission" date="2025-08" db="UniProtKB">
        <authorList>
            <consortium name="Ensembl"/>
        </authorList>
    </citation>
    <scope>IDENTIFICATION</scope>
</reference>
<accession>A0A3Q3J6N4</accession>
<evidence type="ECO:0000313" key="4">
    <source>
        <dbReference type="Proteomes" id="UP000261600"/>
    </source>
</evidence>
<proteinExistence type="predicted"/>
<feature type="transmembrane region" description="Helical" evidence="1">
    <location>
        <begin position="28"/>
        <end position="51"/>
    </location>
</feature>
<evidence type="ECO:0000256" key="2">
    <source>
        <dbReference type="SAM" id="SignalP"/>
    </source>
</evidence>
<keyword evidence="1" id="KW-0472">Membrane</keyword>
<reference evidence="3" key="2">
    <citation type="submission" date="2025-09" db="UniProtKB">
        <authorList>
            <consortium name="Ensembl"/>
        </authorList>
    </citation>
    <scope>IDENTIFICATION</scope>
</reference>
<organism evidence="3 4">
    <name type="scientific">Monopterus albus</name>
    <name type="common">Swamp eel</name>
    <dbReference type="NCBI Taxonomy" id="43700"/>
    <lineage>
        <taxon>Eukaryota</taxon>
        <taxon>Metazoa</taxon>
        <taxon>Chordata</taxon>
        <taxon>Craniata</taxon>
        <taxon>Vertebrata</taxon>
        <taxon>Euteleostomi</taxon>
        <taxon>Actinopterygii</taxon>
        <taxon>Neopterygii</taxon>
        <taxon>Teleostei</taxon>
        <taxon>Neoteleostei</taxon>
        <taxon>Acanthomorphata</taxon>
        <taxon>Anabantaria</taxon>
        <taxon>Synbranchiformes</taxon>
        <taxon>Synbranchidae</taxon>
        <taxon>Monopterus</taxon>
    </lineage>
</organism>
<evidence type="ECO:0000313" key="3">
    <source>
        <dbReference type="Ensembl" id="ENSMALP00000008952.1"/>
    </source>
</evidence>
<dbReference type="AlphaFoldDB" id="A0A3Q3J6N4"/>
<sequence>MFTYCLFVHTLSVACVGCLECTQTCKKFAVLLLCLLCTFKLFLGMFLRYFVPQINRIFLLPVTNKKGESLRSENLRYESKTSDHILGEKSKNQSQI</sequence>